<organism evidence="2 4">
    <name type="scientific">Didymodactylos carnosus</name>
    <dbReference type="NCBI Taxonomy" id="1234261"/>
    <lineage>
        <taxon>Eukaryota</taxon>
        <taxon>Metazoa</taxon>
        <taxon>Spiralia</taxon>
        <taxon>Gnathifera</taxon>
        <taxon>Rotifera</taxon>
        <taxon>Eurotatoria</taxon>
        <taxon>Bdelloidea</taxon>
        <taxon>Philodinida</taxon>
        <taxon>Philodinidae</taxon>
        <taxon>Didymodactylos</taxon>
    </lineage>
</organism>
<evidence type="ECO:0000313" key="4">
    <source>
        <dbReference type="Proteomes" id="UP000663829"/>
    </source>
</evidence>
<protein>
    <recommendedName>
        <fullName evidence="5">Neuronal membrane glycoprotein M6-b</fullName>
    </recommendedName>
</protein>
<dbReference type="GO" id="GO:0031175">
    <property type="term" value="P:neuron projection development"/>
    <property type="evidence" value="ECO:0007669"/>
    <property type="project" value="TreeGrafter"/>
</dbReference>
<comment type="caution">
    <text evidence="2">The sequence shown here is derived from an EMBL/GenBank/DDBJ whole genome shotgun (WGS) entry which is preliminary data.</text>
</comment>
<keyword evidence="1" id="KW-1133">Transmembrane helix</keyword>
<dbReference type="PANTHER" id="PTHR11683">
    <property type="entry name" value="MYELIN PROTEOLIPID"/>
    <property type="match status" value="1"/>
</dbReference>
<dbReference type="EMBL" id="CAJOBC010001214">
    <property type="protein sequence ID" value="CAF3664062.1"/>
    <property type="molecule type" value="Genomic_DNA"/>
</dbReference>
<dbReference type="InterPro" id="IPR001614">
    <property type="entry name" value="Myelin_PLP"/>
</dbReference>
<gene>
    <name evidence="2" type="ORF">GPM918_LOCUS7423</name>
    <name evidence="3" type="ORF">SRO942_LOCUS7423</name>
</gene>
<dbReference type="EMBL" id="CAJNOQ010001214">
    <property type="protein sequence ID" value="CAF0877341.1"/>
    <property type="molecule type" value="Genomic_DNA"/>
</dbReference>
<keyword evidence="4" id="KW-1185">Reference proteome</keyword>
<evidence type="ECO:0000256" key="1">
    <source>
        <dbReference type="SAM" id="Phobius"/>
    </source>
</evidence>
<dbReference type="GO" id="GO:0005886">
    <property type="term" value="C:plasma membrane"/>
    <property type="evidence" value="ECO:0007669"/>
    <property type="project" value="TreeGrafter"/>
</dbReference>
<keyword evidence="1" id="KW-0812">Transmembrane</keyword>
<feature type="transmembrane region" description="Helical" evidence="1">
    <location>
        <begin position="42"/>
        <end position="66"/>
    </location>
</feature>
<name>A0A813Y6I5_9BILA</name>
<dbReference type="Proteomes" id="UP000663829">
    <property type="component" value="Unassembled WGS sequence"/>
</dbReference>
<dbReference type="Proteomes" id="UP000681722">
    <property type="component" value="Unassembled WGS sequence"/>
</dbReference>
<keyword evidence="1" id="KW-0472">Membrane</keyword>
<reference evidence="2" key="1">
    <citation type="submission" date="2021-02" db="EMBL/GenBank/DDBJ databases">
        <authorList>
            <person name="Nowell W R."/>
        </authorList>
    </citation>
    <scope>NUCLEOTIDE SEQUENCE</scope>
</reference>
<evidence type="ECO:0008006" key="5">
    <source>
        <dbReference type="Google" id="ProtNLM"/>
    </source>
</evidence>
<feature type="transmembrane region" description="Helical" evidence="1">
    <location>
        <begin position="86"/>
        <end position="114"/>
    </location>
</feature>
<accession>A0A813Y6I5</accession>
<dbReference type="OrthoDB" id="9993736at2759"/>
<proteinExistence type="predicted"/>
<dbReference type="AlphaFoldDB" id="A0A813Y6I5"/>
<dbReference type="Pfam" id="PF01275">
    <property type="entry name" value="Myelin_PLP"/>
    <property type="match status" value="1"/>
</dbReference>
<feature type="transmembrane region" description="Helical" evidence="1">
    <location>
        <begin position="135"/>
        <end position="168"/>
    </location>
</feature>
<evidence type="ECO:0000313" key="3">
    <source>
        <dbReference type="EMBL" id="CAF3664062.1"/>
    </source>
</evidence>
<sequence length="279" mass="31324">MVHDNDVSRFADRSRELWSERTVTESQYKQNSFLKCCGRCPFASFLAFLITLTGTGIFCGCIYHALKITIEAVNNAYKLQYIEVDWIRVMRLVVIFVSAVMGGLCLILLIVGSLATGATRHQVYTGFRSRLGGRIATGFFSIVVYMLFIIWLIATLALVVPCIGYYILGNRCTKEARTVDTDPLSPTRCLWLGHYGLYVPKQRTDHSVCQEAFVELCNQVTEAGPRYVAALCGSLLVVLGLVHFLCCLVANYAHIKDGIKLRDYEDAIKEELELSKLNH</sequence>
<feature type="transmembrane region" description="Helical" evidence="1">
    <location>
        <begin position="228"/>
        <end position="253"/>
    </location>
</feature>
<evidence type="ECO:0000313" key="2">
    <source>
        <dbReference type="EMBL" id="CAF0877341.1"/>
    </source>
</evidence>
<dbReference type="PANTHER" id="PTHR11683:SF12">
    <property type="entry name" value="M6, ISOFORM F"/>
    <property type="match status" value="1"/>
</dbReference>